<dbReference type="FunFam" id="3.40.50.2300:FF:000001">
    <property type="entry name" value="DNA-binding response regulator PhoB"/>
    <property type="match status" value="1"/>
</dbReference>
<dbReference type="Pfam" id="PF00072">
    <property type="entry name" value="Response_reg"/>
    <property type="match status" value="1"/>
</dbReference>
<dbReference type="GO" id="GO:0005829">
    <property type="term" value="C:cytosol"/>
    <property type="evidence" value="ECO:0007669"/>
    <property type="project" value="TreeGrafter"/>
</dbReference>
<feature type="domain" description="Response regulatory" evidence="8">
    <location>
        <begin position="2"/>
        <end position="116"/>
    </location>
</feature>
<name>A0A386Z8J6_9NOCA</name>
<keyword evidence="5" id="KW-0804">Transcription</keyword>
<dbReference type="GO" id="GO:0000156">
    <property type="term" value="F:phosphorelay response regulator activity"/>
    <property type="evidence" value="ECO:0007669"/>
    <property type="project" value="TreeGrafter"/>
</dbReference>
<dbReference type="GO" id="GO:0032993">
    <property type="term" value="C:protein-DNA complex"/>
    <property type="evidence" value="ECO:0007669"/>
    <property type="project" value="TreeGrafter"/>
</dbReference>
<dbReference type="FunFam" id="1.10.10.10:FF:000005">
    <property type="entry name" value="Two-component system response regulator"/>
    <property type="match status" value="1"/>
</dbReference>
<feature type="DNA-binding region" description="OmpR/PhoB-type" evidence="7">
    <location>
        <begin position="124"/>
        <end position="222"/>
    </location>
</feature>
<dbReference type="PROSITE" id="PS51755">
    <property type="entry name" value="OMPR_PHOB"/>
    <property type="match status" value="1"/>
</dbReference>
<keyword evidence="1 6" id="KW-0597">Phosphoprotein</keyword>
<dbReference type="AlphaFoldDB" id="A0A386Z8J6"/>
<feature type="domain" description="OmpR/PhoB-type" evidence="9">
    <location>
        <begin position="124"/>
        <end position="222"/>
    </location>
</feature>
<gene>
    <name evidence="10" type="ORF">D7D52_01725</name>
</gene>
<proteinExistence type="predicted"/>
<dbReference type="GO" id="GO:0006355">
    <property type="term" value="P:regulation of DNA-templated transcription"/>
    <property type="evidence" value="ECO:0007669"/>
    <property type="project" value="InterPro"/>
</dbReference>
<evidence type="ECO:0000313" key="11">
    <source>
        <dbReference type="Proteomes" id="UP000267164"/>
    </source>
</evidence>
<dbReference type="EMBL" id="CP032568">
    <property type="protein sequence ID" value="AYF72799.1"/>
    <property type="molecule type" value="Genomic_DNA"/>
</dbReference>
<dbReference type="Gene3D" id="3.40.50.2300">
    <property type="match status" value="1"/>
</dbReference>
<dbReference type="InterPro" id="IPR011006">
    <property type="entry name" value="CheY-like_superfamily"/>
</dbReference>
<evidence type="ECO:0000256" key="3">
    <source>
        <dbReference type="ARBA" id="ARBA00023015"/>
    </source>
</evidence>
<evidence type="ECO:0000256" key="6">
    <source>
        <dbReference type="PROSITE-ProRule" id="PRU00169"/>
    </source>
</evidence>
<dbReference type="GO" id="GO:0000976">
    <property type="term" value="F:transcription cis-regulatory region binding"/>
    <property type="evidence" value="ECO:0007669"/>
    <property type="project" value="TreeGrafter"/>
</dbReference>
<reference evidence="10 11" key="1">
    <citation type="submission" date="2018-09" db="EMBL/GenBank/DDBJ databases">
        <title>Nocardia yunnanensis sp. nov., an actinomycete isolated from a soil sample.</title>
        <authorList>
            <person name="Zhang J."/>
        </authorList>
    </citation>
    <scope>NUCLEOTIDE SEQUENCE [LARGE SCALE GENOMIC DNA]</scope>
    <source>
        <strain evidence="10 11">CFHS0054</strain>
    </source>
</reference>
<dbReference type="Pfam" id="PF00486">
    <property type="entry name" value="Trans_reg_C"/>
    <property type="match status" value="1"/>
</dbReference>
<evidence type="ECO:0000256" key="5">
    <source>
        <dbReference type="ARBA" id="ARBA00023163"/>
    </source>
</evidence>
<dbReference type="InterPro" id="IPR001867">
    <property type="entry name" value="OmpR/PhoB-type_DNA-bd"/>
</dbReference>
<dbReference type="InterPro" id="IPR039420">
    <property type="entry name" value="WalR-like"/>
</dbReference>
<dbReference type="KEGG" id="nyu:D7D52_01725"/>
<protein>
    <submittedName>
        <fullName evidence="10">DNA-binding response regulator</fullName>
    </submittedName>
</protein>
<evidence type="ECO:0000256" key="1">
    <source>
        <dbReference type="ARBA" id="ARBA00022553"/>
    </source>
</evidence>
<accession>A0A386Z8J6</accession>
<keyword evidence="3" id="KW-0805">Transcription regulation</keyword>
<evidence type="ECO:0000256" key="7">
    <source>
        <dbReference type="PROSITE-ProRule" id="PRU01091"/>
    </source>
</evidence>
<feature type="modified residue" description="4-aspartylphosphate" evidence="6">
    <location>
        <position position="51"/>
    </location>
</feature>
<evidence type="ECO:0000256" key="2">
    <source>
        <dbReference type="ARBA" id="ARBA00023012"/>
    </source>
</evidence>
<dbReference type="OrthoDB" id="5242569at2"/>
<dbReference type="SMART" id="SM00448">
    <property type="entry name" value="REC"/>
    <property type="match status" value="1"/>
</dbReference>
<keyword evidence="4 7" id="KW-0238">DNA-binding</keyword>
<dbReference type="Proteomes" id="UP000267164">
    <property type="component" value="Chromosome"/>
</dbReference>
<dbReference type="Gene3D" id="1.10.10.10">
    <property type="entry name" value="Winged helix-like DNA-binding domain superfamily/Winged helix DNA-binding domain"/>
    <property type="match status" value="1"/>
</dbReference>
<keyword evidence="11" id="KW-1185">Reference proteome</keyword>
<evidence type="ECO:0000259" key="8">
    <source>
        <dbReference type="PROSITE" id="PS50110"/>
    </source>
</evidence>
<evidence type="ECO:0000256" key="4">
    <source>
        <dbReference type="ARBA" id="ARBA00023125"/>
    </source>
</evidence>
<dbReference type="CDD" id="cd19935">
    <property type="entry name" value="REC_OmpR_CusR-like"/>
    <property type="match status" value="1"/>
</dbReference>
<dbReference type="InterPro" id="IPR036388">
    <property type="entry name" value="WH-like_DNA-bd_sf"/>
</dbReference>
<dbReference type="SUPFAM" id="SSF52172">
    <property type="entry name" value="CheY-like"/>
    <property type="match status" value="1"/>
</dbReference>
<dbReference type="PANTHER" id="PTHR48111">
    <property type="entry name" value="REGULATOR OF RPOS"/>
    <property type="match status" value="1"/>
</dbReference>
<dbReference type="PROSITE" id="PS50110">
    <property type="entry name" value="RESPONSE_REGULATORY"/>
    <property type="match status" value="1"/>
</dbReference>
<dbReference type="PANTHER" id="PTHR48111:SF36">
    <property type="entry name" value="TRANSCRIPTIONAL REGULATORY PROTEIN CUTR"/>
    <property type="match status" value="1"/>
</dbReference>
<dbReference type="CDD" id="cd00383">
    <property type="entry name" value="trans_reg_C"/>
    <property type="match status" value="1"/>
</dbReference>
<sequence length="241" mass="27013">MRVLVVEDEERLGLTLRRGLELEGFVVQLAATGPDGLWWATEDEFDVIVLDIMLPGLSGYEVLRRLRARDVATPVLMLTAKDGDYDQVDALDLGADDYLTKPFSFVVLIARLRALMRRRAPQQPTILAAGDLRLDPVRRSVHRGDTELTLTPREFGLLEYLLRHKGAVLTKTDILRNVWDAHYEGPENVVEVYVGYLRKKIDAPFGRNSIQTLRGVGYRLLDPDGGPGDGQFDDETGSAPR</sequence>
<evidence type="ECO:0000313" key="10">
    <source>
        <dbReference type="EMBL" id="AYF72799.1"/>
    </source>
</evidence>
<organism evidence="10 11">
    <name type="scientific">Nocardia yunnanensis</name>
    <dbReference type="NCBI Taxonomy" id="2382165"/>
    <lineage>
        <taxon>Bacteria</taxon>
        <taxon>Bacillati</taxon>
        <taxon>Actinomycetota</taxon>
        <taxon>Actinomycetes</taxon>
        <taxon>Mycobacteriales</taxon>
        <taxon>Nocardiaceae</taxon>
        <taxon>Nocardia</taxon>
    </lineage>
</organism>
<keyword evidence="2" id="KW-0902">Two-component regulatory system</keyword>
<dbReference type="SMART" id="SM00862">
    <property type="entry name" value="Trans_reg_C"/>
    <property type="match status" value="1"/>
</dbReference>
<dbReference type="InterPro" id="IPR001789">
    <property type="entry name" value="Sig_transdc_resp-reg_receiver"/>
</dbReference>
<evidence type="ECO:0000259" key="9">
    <source>
        <dbReference type="PROSITE" id="PS51755"/>
    </source>
</evidence>
<dbReference type="RefSeq" id="WP_120734742.1">
    <property type="nucleotide sequence ID" value="NZ_CP032568.1"/>
</dbReference>